<keyword evidence="1" id="KW-0472">Membrane</keyword>
<feature type="transmembrane region" description="Helical" evidence="1">
    <location>
        <begin position="423"/>
        <end position="443"/>
    </location>
</feature>
<evidence type="ECO:0000313" key="3">
    <source>
        <dbReference type="Proteomes" id="UP000321892"/>
    </source>
</evidence>
<dbReference type="OrthoDB" id="8149352at2"/>
<dbReference type="InterPro" id="IPR037997">
    <property type="entry name" value="Dgk1-like"/>
</dbReference>
<feature type="transmembrane region" description="Helical" evidence="1">
    <location>
        <begin position="390"/>
        <end position="411"/>
    </location>
</feature>
<dbReference type="GO" id="GO:0004143">
    <property type="term" value="F:ATP-dependent diacylglycerol kinase activity"/>
    <property type="evidence" value="ECO:0007669"/>
    <property type="project" value="InterPro"/>
</dbReference>
<feature type="transmembrane region" description="Helical" evidence="1">
    <location>
        <begin position="118"/>
        <end position="136"/>
    </location>
</feature>
<dbReference type="GO" id="GO:0016779">
    <property type="term" value="F:nucleotidyltransferase activity"/>
    <property type="evidence" value="ECO:0007669"/>
    <property type="project" value="UniProtKB-KW"/>
</dbReference>
<keyword evidence="2" id="KW-0548">Nucleotidyltransferase</keyword>
<protein>
    <submittedName>
        <fullName evidence="2">Putative phosphatidate cytidylyltransferase</fullName>
    </submittedName>
</protein>
<feature type="transmembrane region" description="Helical" evidence="1">
    <location>
        <begin position="355"/>
        <end position="378"/>
    </location>
</feature>
<reference evidence="2 3" key="1">
    <citation type="submission" date="2019-07" db="EMBL/GenBank/DDBJ databases">
        <title>Complete Genome Sequence of Leptotrichia hofstadii Strain JCM16775.</title>
        <authorList>
            <person name="Watanabe S."/>
            <person name="Cui L."/>
        </authorList>
    </citation>
    <scope>NUCLEOTIDE SEQUENCE [LARGE SCALE GENOMIC DNA]</scope>
    <source>
        <strain evidence="2 3">JCM16775</strain>
    </source>
</reference>
<evidence type="ECO:0000256" key="1">
    <source>
        <dbReference type="SAM" id="Phobius"/>
    </source>
</evidence>
<dbReference type="EMBL" id="AP019823">
    <property type="protein sequence ID" value="BBM38475.1"/>
    <property type="molecule type" value="Genomic_DNA"/>
</dbReference>
<feature type="transmembrane region" description="Helical" evidence="1">
    <location>
        <begin position="6"/>
        <end position="21"/>
    </location>
</feature>
<dbReference type="PANTHER" id="PTHR31303:SF1">
    <property type="entry name" value="CTP-DEPENDENT DIACYLGLYCEROL KINASE 1"/>
    <property type="match status" value="1"/>
</dbReference>
<feature type="transmembrane region" description="Helical" evidence="1">
    <location>
        <begin position="300"/>
        <end position="319"/>
    </location>
</feature>
<feature type="transmembrane region" description="Helical" evidence="1">
    <location>
        <begin position="229"/>
        <end position="246"/>
    </location>
</feature>
<name>A0A510JJN4_9FUSO</name>
<keyword evidence="1" id="KW-1133">Transmembrane helix</keyword>
<proteinExistence type="predicted"/>
<evidence type="ECO:0000313" key="2">
    <source>
        <dbReference type="EMBL" id="BBM38475.1"/>
    </source>
</evidence>
<feature type="transmembrane region" description="Helical" evidence="1">
    <location>
        <begin position="326"/>
        <end position="343"/>
    </location>
</feature>
<keyword evidence="1" id="KW-0812">Transmembrane</keyword>
<feature type="transmembrane region" description="Helical" evidence="1">
    <location>
        <begin position="180"/>
        <end position="199"/>
    </location>
</feature>
<accession>A0A510JJN4</accession>
<dbReference type="RefSeq" id="WP_026746403.1">
    <property type="nucleotide sequence ID" value="NZ_AP019823.1"/>
</dbReference>
<organism evidence="2 3">
    <name type="scientific">Leptotrichia hofstadii</name>
    <dbReference type="NCBI Taxonomy" id="157688"/>
    <lineage>
        <taxon>Bacteria</taxon>
        <taxon>Fusobacteriati</taxon>
        <taxon>Fusobacteriota</taxon>
        <taxon>Fusobacteriia</taxon>
        <taxon>Fusobacteriales</taxon>
        <taxon>Leptotrichiaceae</taxon>
        <taxon>Leptotrichia</taxon>
    </lineage>
</organism>
<dbReference type="KEGG" id="lhf:JCM16775_1184"/>
<feature type="transmembrane region" description="Helical" evidence="1">
    <location>
        <begin position="96"/>
        <end position="112"/>
    </location>
</feature>
<sequence length="444" mass="50887">MEIVKMIFVLAAFILFFLLLNKLEKSEKLNSEFIRKILHIGSGVGGLSLPFIFERKSSVVILGIVFLVLLVSIRIVKNKVTGFKKVLETKNRKTLGDIYFIMSILGLWLVSSDNKVMYALPLIILMLSDAFAALIGEFYSKYKFNTGFGTKSIEGSVTFFLTTYFICINFFLFFSDIGSINIVLVSLLLSILTMILEVISWNGLDNLFVPFFVYLFLRLNLYLTARELMYKLWVIIVLFIIIILNRKKTTLTRVAQTASLFFLYIVMIIGGIKWLIPPLIMYLGYYHFTPKVKGQVKDSLKGLLAIAFTTAMWLAMSIILDKNKMYLIYIFTFSLHFGIINLIRDNAGNVKRETFRMNFLMGSIGKAFTFFIINYLALSRIWDFKMLAGIIIFIFGGIFIYETSMKIFYIIEKENELSGETKVFITSGIVFICSMILLGIGMLF</sequence>
<feature type="transmembrane region" description="Helical" evidence="1">
    <location>
        <begin position="59"/>
        <end position="76"/>
    </location>
</feature>
<feature type="transmembrane region" description="Helical" evidence="1">
    <location>
        <begin position="258"/>
        <end position="280"/>
    </location>
</feature>
<keyword evidence="3" id="KW-1185">Reference proteome</keyword>
<dbReference type="AlphaFoldDB" id="A0A510JJN4"/>
<gene>
    <name evidence="2" type="ORF">JCM16775_1184</name>
</gene>
<dbReference type="Proteomes" id="UP000321892">
    <property type="component" value="Chromosome"/>
</dbReference>
<feature type="transmembrane region" description="Helical" evidence="1">
    <location>
        <begin position="157"/>
        <end position="174"/>
    </location>
</feature>
<keyword evidence="2" id="KW-0808">Transferase</keyword>
<dbReference type="PANTHER" id="PTHR31303">
    <property type="entry name" value="CTP-DEPENDENT DIACYLGLYCEROL KINASE 1"/>
    <property type="match status" value="1"/>
</dbReference>